<accession>A0A0E0BWI6</accession>
<dbReference type="AlphaFoldDB" id="A0A0E0BWI6"/>
<proteinExistence type="predicted"/>
<dbReference type="EnsemblPlants" id="OMERI01G01490.1">
    <property type="protein sequence ID" value="OMERI01G01490.1"/>
    <property type="gene ID" value="OMERI01G01490"/>
</dbReference>
<reference evidence="1" key="1">
    <citation type="submission" date="2015-04" db="UniProtKB">
        <authorList>
            <consortium name="EnsemblPlants"/>
        </authorList>
    </citation>
    <scope>IDENTIFICATION</scope>
</reference>
<evidence type="ECO:0000313" key="1">
    <source>
        <dbReference type="EnsemblPlants" id="OMERI01G01490.1"/>
    </source>
</evidence>
<keyword evidence="2" id="KW-1185">Reference proteome</keyword>
<sequence>MVRRVGADSLLIAALEVTARLARRAAPKRRVAELDVKSQQASGGRRGGCRRRGGWLLGADNVHVLTDEHRGGGGARCRRFPVTHRGAACMWILF</sequence>
<reference evidence="1" key="2">
    <citation type="submission" date="2018-05" db="EMBL/GenBank/DDBJ databases">
        <title>OmerRS3 (Oryza meridionalis Reference Sequence Version 3).</title>
        <authorList>
            <person name="Zhang J."/>
            <person name="Kudrna D."/>
            <person name="Lee S."/>
            <person name="Talag J."/>
            <person name="Welchert J."/>
            <person name="Wing R.A."/>
        </authorList>
    </citation>
    <scope>NUCLEOTIDE SEQUENCE [LARGE SCALE GENOMIC DNA]</scope>
    <source>
        <strain evidence="1">cv. OR44</strain>
    </source>
</reference>
<dbReference type="Proteomes" id="UP000008021">
    <property type="component" value="Chromosome 1"/>
</dbReference>
<evidence type="ECO:0000313" key="2">
    <source>
        <dbReference type="Proteomes" id="UP000008021"/>
    </source>
</evidence>
<dbReference type="Gramene" id="OMERI01G01490.1">
    <property type="protein sequence ID" value="OMERI01G01490.1"/>
    <property type="gene ID" value="OMERI01G01490"/>
</dbReference>
<name>A0A0E0BWI6_9ORYZ</name>
<dbReference type="HOGENOM" id="CLU_2389847_0_0_1"/>
<protein>
    <submittedName>
        <fullName evidence="1">Uncharacterized protein</fullName>
    </submittedName>
</protein>
<organism evidence="1">
    <name type="scientific">Oryza meridionalis</name>
    <dbReference type="NCBI Taxonomy" id="40149"/>
    <lineage>
        <taxon>Eukaryota</taxon>
        <taxon>Viridiplantae</taxon>
        <taxon>Streptophyta</taxon>
        <taxon>Embryophyta</taxon>
        <taxon>Tracheophyta</taxon>
        <taxon>Spermatophyta</taxon>
        <taxon>Magnoliopsida</taxon>
        <taxon>Liliopsida</taxon>
        <taxon>Poales</taxon>
        <taxon>Poaceae</taxon>
        <taxon>BOP clade</taxon>
        <taxon>Oryzoideae</taxon>
        <taxon>Oryzeae</taxon>
        <taxon>Oryzinae</taxon>
        <taxon>Oryza</taxon>
    </lineage>
</organism>